<dbReference type="Proteomes" id="UP000694523">
    <property type="component" value="Unplaced"/>
</dbReference>
<evidence type="ECO:0000313" key="1">
    <source>
        <dbReference type="Ensembl" id="ENSNMLP00000003479.1"/>
    </source>
</evidence>
<protein>
    <submittedName>
        <fullName evidence="1">Uncharacterized protein</fullName>
    </submittedName>
</protein>
<reference evidence="1" key="2">
    <citation type="submission" date="2025-09" db="UniProtKB">
        <authorList>
            <consortium name="Ensembl"/>
        </authorList>
    </citation>
    <scope>IDENTIFICATION</scope>
</reference>
<sequence length="48" mass="5740">MAALRQRYVVSRPVYSEDTFEENYERIVRIRKTTKDHVKDLCSFCVVS</sequence>
<accession>A0A8C6S992</accession>
<keyword evidence="2" id="KW-1185">Reference proteome</keyword>
<evidence type="ECO:0000313" key="2">
    <source>
        <dbReference type="Proteomes" id="UP000694523"/>
    </source>
</evidence>
<proteinExistence type="predicted"/>
<dbReference type="Ensembl" id="ENSNMLT00000003981.1">
    <property type="protein sequence ID" value="ENSNMLP00000003479.1"/>
    <property type="gene ID" value="ENSNMLG00000002509.1"/>
</dbReference>
<name>A0A8C6S992_9GOBI</name>
<dbReference type="AlphaFoldDB" id="A0A8C6S992"/>
<reference evidence="1" key="1">
    <citation type="submission" date="2025-08" db="UniProtKB">
        <authorList>
            <consortium name="Ensembl"/>
        </authorList>
    </citation>
    <scope>IDENTIFICATION</scope>
</reference>
<organism evidence="1 2">
    <name type="scientific">Neogobius melanostomus</name>
    <name type="common">round goby</name>
    <dbReference type="NCBI Taxonomy" id="47308"/>
    <lineage>
        <taxon>Eukaryota</taxon>
        <taxon>Metazoa</taxon>
        <taxon>Chordata</taxon>
        <taxon>Craniata</taxon>
        <taxon>Vertebrata</taxon>
        <taxon>Euteleostomi</taxon>
        <taxon>Actinopterygii</taxon>
        <taxon>Neopterygii</taxon>
        <taxon>Teleostei</taxon>
        <taxon>Neoteleostei</taxon>
        <taxon>Acanthomorphata</taxon>
        <taxon>Gobiaria</taxon>
        <taxon>Gobiiformes</taxon>
        <taxon>Gobioidei</taxon>
        <taxon>Gobiidae</taxon>
        <taxon>Benthophilinae</taxon>
        <taxon>Neogobiini</taxon>
        <taxon>Neogobius</taxon>
    </lineage>
</organism>